<gene>
    <name evidence="2" type="ORF">DP939_38930</name>
</gene>
<reference evidence="2 3" key="1">
    <citation type="submission" date="2018-06" db="EMBL/GenBank/DDBJ databases">
        <title>Sphaerisporangium craniellae sp. nov., isolated from a marine sponge in the South China Sea.</title>
        <authorList>
            <person name="Li L."/>
        </authorList>
    </citation>
    <scope>NUCLEOTIDE SEQUENCE [LARGE SCALE GENOMIC DNA]</scope>
    <source>
        <strain evidence="2 3">LHW63015</strain>
    </source>
</reference>
<dbReference type="RefSeq" id="WP_113985849.1">
    <property type="nucleotide sequence ID" value="NZ_QMEY01000029.1"/>
</dbReference>
<evidence type="ECO:0000313" key="2">
    <source>
        <dbReference type="EMBL" id="RBQ14750.1"/>
    </source>
</evidence>
<proteinExistence type="predicted"/>
<feature type="compositionally biased region" description="Basic residues" evidence="1">
    <location>
        <begin position="65"/>
        <end position="79"/>
    </location>
</feature>
<evidence type="ECO:0000313" key="3">
    <source>
        <dbReference type="Proteomes" id="UP000253303"/>
    </source>
</evidence>
<dbReference type="EMBL" id="QMEY01000029">
    <property type="protein sequence ID" value="RBQ14750.1"/>
    <property type="molecule type" value="Genomic_DNA"/>
</dbReference>
<name>A0A366LM52_9ACTN</name>
<feature type="region of interest" description="Disordered" evidence="1">
    <location>
        <begin position="45"/>
        <end position="79"/>
    </location>
</feature>
<protein>
    <submittedName>
        <fullName evidence="2">Uncharacterized protein</fullName>
    </submittedName>
</protein>
<evidence type="ECO:0000256" key="1">
    <source>
        <dbReference type="SAM" id="MobiDB-lite"/>
    </source>
</evidence>
<accession>A0A366LM52</accession>
<organism evidence="2 3">
    <name type="scientific">Spongiactinospora rosea</name>
    <dbReference type="NCBI Taxonomy" id="2248750"/>
    <lineage>
        <taxon>Bacteria</taxon>
        <taxon>Bacillati</taxon>
        <taxon>Actinomycetota</taxon>
        <taxon>Actinomycetes</taxon>
        <taxon>Streptosporangiales</taxon>
        <taxon>Streptosporangiaceae</taxon>
        <taxon>Spongiactinospora</taxon>
    </lineage>
</organism>
<keyword evidence="3" id="KW-1185">Reference proteome</keyword>
<dbReference type="AlphaFoldDB" id="A0A366LM52"/>
<dbReference type="Proteomes" id="UP000253303">
    <property type="component" value="Unassembled WGS sequence"/>
</dbReference>
<comment type="caution">
    <text evidence="2">The sequence shown here is derived from an EMBL/GenBank/DDBJ whole genome shotgun (WGS) entry which is preliminary data.</text>
</comment>
<feature type="compositionally biased region" description="Basic and acidic residues" evidence="1">
    <location>
        <begin position="45"/>
        <end position="57"/>
    </location>
</feature>
<sequence length="79" mass="8544">MAKLPLIGVVAGVLAATALALTPAQKTARRARRRALLAQVRAAVRQEKAARSERRGGTAEPFTRVRPRRPKGTRSRCGD</sequence>